<name>A0ABR8PWF5_9CLOT</name>
<keyword evidence="3 9" id="KW-0963">Cytoplasm</keyword>
<protein>
    <recommendedName>
        <fullName evidence="9">Probable butyrate kinase</fullName>
        <shortName evidence="9">BK</shortName>
        <ecNumber evidence="9">2.7.2.7</ecNumber>
    </recommendedName>
    <alternativeName>
        <fullName evidence="9">Branched-chain carboxylic acid kinase</fullName>
    </alternativeName>
</protein>
<comment type="subcellular location">
    <subcellularLocation>
        <location evidence="1 9">Cytoplasm</location>
    </subcellularLocation>
</comment>
<comment type="catalytic activity">
    <reaction evidence="8 9">
        <text>butanoate + ATP = butanoyl phosphate + ADP</text>
        <dbReference type="Rhea" id="RHEA:13585"/>
        <dbReference type="ChEBI" id="CHEBI:17968"/>
        <dbReference type="ChEBI" id="CHEBI:30616"/>
        <dbReference type="ChEBI" id="CHEBI:58079"/>
        <dbReference type="ChEBI" id="CHEBI:456216"/>
        <dbReference type="EC" id="2.7.2.7"/>
    </reaction>
</comment>
<dbReference type="NCBIfam" id="TIGR02707">
    <property type="entry name" value="butyr_kinase"/>
    <property type="match status" value="1"/>
</dbReference>
<dbReference type="InterPro" id="IPR000890">
    <property type="entry name" value="Aliphatic_acid_kin_short-chain"/>
</dbReference>
<dbReference type="Pfam" id="PF00871">
    <property type="entry name" value="Acetate_kinase"/>
    <property type="match status" value="1"/>
</dbReference>
<dbReference type="NCBIfam" id="NF002834">
    <property type="entry name" value="PRK03011.1-5"/>
    <property type="match status" value="1"/>
</dbReference>
<comment type="similarity">
    <text evidence="2 9 10">Belongs to the acetokinase family.</text>
</comment>
<dbReference type="PROSITE" id="PS01075">
    <property type="entry name" value="ACETATE_KINASE_1"/>
    <property type="match status" value="1"/>
</dbReference>
<evidence type="ECO:0000256" key="4">
    <source>
        <dbReference type="ARBA" id="ARBA00022679"/>
    </source>
</evidence>
<organism evidence="11 12">
    <name type="scientific">Clostridium cibarium</name>
    <dbReference type="NCBI Taxonomy" id="2762247"/>
    <lineage>
        <taxon>Bacteria</taxon>
        <taxon>Bacillati</taxon>
        <taxon>Bacillota</taxon>
        <taxon>Clostridia</taxon>
        <taxon>Eubacteriales</taxon>
        <taxon>Clostridiaceae</taxon>
        <taxon>Clostridium</taxon>
    </lineage>
</organism>
<dbReference type="PANTHER" id="PTHR21060:SF3">
    <property type="entry name" value="BUTYRATE KINASE 2-RELATED"/>
    <property type="match status" value="1"/>
</dbReference>
<proteinExistence type="inferred from homology"/>
<keyword evidence="4 9" id="KW-0808">Transferase</keyword>
<evidence type="ECO:0000256" key="3">
    <source>
        <dbReference type="ARBA" id="ARBA00022490"/>
    </source>
</evidence>
<sequence>MKDYMVLAINPGSTSTKIAVFKNEKKVFSKNVSHDTNKLKEFKEIQDQLVYRKEIIEQELKANGIFIKNIDIFVGRGGGLVPIKGGTYIINSKLLEHASKGMSGQHPAQLAAQICNIFVEKYGGKAYVVNPPDVDEFEEVARITGLYGIYRESRIHTLNQKEVALRYCNANNIKYEESNLVICHIGGGISVTSHHNGRMIDSNDIINGDGPMTPTRAGTLPTIKVLKMCYSGEFTEKDLYKKLSKESGLTAHLGTADVKEIENRIAAGDKYAKLVYNAMIYQIGKSVGAAACVLKGKVDAIILTGGIANSQYLVAKLKEYISWISVVKTIAGEFEMEALAAGALRVVCGKEEAVVYTGQPTWSGVST</sequence>
<evidence type="ECO:0000313" key="12">
    <source>
        <dbReference type="Proteomes" id="UP000627781"/>
    </source>
</evidence>
<evidence type="ECO:0000256" key="5">
    <source>
        <dbReference type="ARBA" id="ARBA00022741"/>
    </source>
</evidence>
<dbReference type="SUPFAM" id="SSF53067">
    <property type="entry name" value="Actin-like ATPase domain"/>
    <property type="match status" value="2"/>
</dbReference>
<evidence type="ECO:0000256" key="8">
    <source>
        <dbReference type="ARBA" id="ARBA00048596"/>
    </source>
</evidence>
<dbReference type="GO" id="GO:0047761">
    <property type="term" value="F:butyrate kinase activity"/>
    <property type="evidence" value="ECO:0007669"/>
    <property type="project" value="UniProtKB-EC"/>
</dbReference>
<dbReference type="InterPro" id="IPR043129">
    <property type="entry name" value="ATPase_NBD"/>
</dbReference>
<dbReference type="PANTHER" id="PTHR21060">
    <property type="entry name" value="ACETATE KINASE"/>
    <property type="match status" value="1"/>
</dbReference>
<evidence type="ECO:0000256" key="7">
    <source>
        <dbReference type="ARBA" id="ARBA00022840"/>
    </source>
</evidence>
<gene>
    <name evidence="9 11" type="primary">buk</name>
    <name evidence="11" type="ORF">H9661_14225</name>
</gene>
<dbReference type="Proteomes" id="UP000627781">
    <property type="component" value="Unassembled WGS sequence"/>
</dbReference>
<evidence type="ECO:0000256" key="9">
    <source>
        <dbReference type="HAMAP-Rule" id="MF_00542"/>
    </source>
</evidence>
<dbReference type="EC" id="2.7.2.7" evidence="9"/>
<evidence type="ECO:0000256" key="2">
    <source>
        <dbReference type="ARBA" id="ARBA00008748"/>
    </source>
</evidence>
<evidence type="ECO:0000313" key="11">
    <source>
        <dbReference type="EMBL" id="MBD7912515.1"/>
    </source>
</evidence>
<dbReference type="InterPro" id="IPR023865">
    <property type="entry name" value="Aliphatic_acid_kinase_CS"/>
</dbReference>
<evidence type="ECO:0000256" key="6">
    <source>
        <dbReference type="ARBA" id="ARBA00022777"/>
    </source>
</evidence>
<reference evidence="11 12" key="1">
    <citation type="submission" date="2020-08" db="EMBL/GenBank/DDBJ databases">
        <title>A Genomic Blueprint of the Chicken Gut Microbiome.</title>
        <authorList>
            <person name="Gilroy R."/>
            <person name="Ravi A."/>
            <person name="Getino M."/>
            <person name="Pursley I."/>
            <person name="Horton D.L."/>
            <person name="Alikhan N.-F."/>
            <person name="Baker D."/>
            <person name="Gharbi K."/>
            <person name="Hall N."/>
            <person name="Watson M."/>
            <person name="Adriaenssens E.M."/>
            <person name="Foster-Nyarko E."/>
            <person name="Jarju S."/>
            <person name="Secka A."/>
            <person name="Antonio M."/>
            <person name="Oren A."/>
            <person name="Chaudhuri R."/>
            <person name="La Ragione R.M."/>
            <person name="Hildebrand F."/>
            <person name="Pallen M.J."/>
        </authorList>
    </citation>
    <scope>NUCLEOTIDE SEQUENCE [LARGE SCALE GENOMIC DNA]</scope>
    <source>
        <strain evidence="11 12">Sa3CVN1</strain>
    </source>
</reference>
<dbReference type="HAMAP" id="MF_00542">
    <property type="entry name" value="Butyrate_kinase"/>
    <property type="match status" value="1"/>
</dbReference>
<dbReference type="RefSeq" id="WP_143317750.1">
    <property type="nucleotide sequence ID" value="NZ_JACSRA010000024.1"/>
</dbReference>
<comment type="caution">
    <text evidence="11">The sequence shown here is derived from an EMBL/GenBank/DDBJ whole genome shotgun (WGS) entry which is preliminary data.</text>
</comment>
<keyword evidence="5 9" id="KW-0547">Nucleotide-binding</keyword>
<dbReference type="EMBL" id="JACSRA010000024">
    <property type="protein sequence ID" value="MBD7912515.1"/>
    <property type="molecule type" value="Genomic_DNA"/>
</dbReference>
<dbReference type="InterPro" id="IPR011245">
    <property type="entry name" value="Butyrate_kin"/>
</dbReference>
<evidence type="ECO:0000256" key="10">
    <source>
        <dbReference type="RuleBase" id="RU003835"/>
    </source>
</evidence>
<dbReference type="PRINTS" id="PR00471">
    <property type="entry name" value="ACETATEKNASE"/>
</dbReference>
<keyword evidence="12" id="KW-1185">Reference proteome</keyword>
<evidence type="ECO:0000256" key="1">
    <source>
        <dbReference type="ARBA" id="ARBA00004496"/>
    </source>
</evidence>
<accession>A0ABR8PWF5</accession>
<keyword evidence="7 9" id="KW-0067">ATP-binding</keyword>
<dbReference type="PIRSF" id="PIRSF036458">
    <property type="entry name" value="Butyrate_kin"/>
    <property type="match status" value="1"/>
</dbReference>
<dbReference type="CDD" id="cd24011">
    <property type="entry name" value="ASKHA_NBD_BK"/>
    <property type="match status" value="1"/>
</dbReference>
<keyword evidence="6 9" id="KW-0418">Kinase</keyword>
<dbReference type="Gene3D" id="3.30.420.40">
    <property type="match status" value="2"/>
</dbReference>